<feature type="transmembrane region" description="Helical" evidence="6">
    <location>
        <begin position="311"/>
        <end position="332"/>
    </location>
</feature>
<dbReference type="PROSITE" id="PS50850">
    <property type="entry name" value="MFS"/>
    <property type="match status" value="1"/>
</dbReference>
<feature type="transmembrane region" description="Helical" evidence="6">
    <location>
        <begin position="442"/>
        <end position="460"/>
    </location>
</feature>
<keyword evidence="9" id="KW-1185">Reference proteome</keyword>
<dbReference type="GO" id="GO:0016020">
    <property type="term" value="C:membrane"/>
    <property type="evidence" value="ECO:0007669"/>
    <property type="project" value="UniProtKB-SubCell"/>
</dbReference>
<evidence type="ECO:0000256" key="2">
    <source>
        <dbReference type="ARBA" id="ARBA00010992"/>
    </source>
</evidence>
<sequence length="504" mass="55577">MKTIWLPARRLPFSQDVTWSMGLLCLILGLNVLSNGFDLSVYNTIQAMDSFQQRFGDICNAKGVCRISTTRLSLLNSIPFLAYALGLPFASTIGETFGRRVVYILMNLVCIAGVSVTYTSQSFGQVLAGRCIVHIYTGMESWLVPLFIAEVVPAKIRGMLVSGYMIGRLLGTIIISCVSFSTSTWPGDSSWKTPIAVLFSIPSLMILVTVFVPESPRWLLVKERYEEALVNLQGLNDGRADFDGETELAAMKANLEQHTEKGFWADLFRGDNLRRTTIALLPPFFSQATGQAFANVYGTIFYKSLGTINPFVFTIISQCSGLIGSLSFMLMVDRVGRRFFWKTLVPLGGVSVMILGGLGTIRDPSQAEKLATACMLSLFGFSFLGSLAQLAAITPAEVPSHRLRGKTAMMAWTVNNFANFVATFTLPYLMNPGYGNLGPKVGFIYGSFSFISVVWGFFYFPEMKGKTLEEVDMMFRARVPARKTSSWKSEGYVDAVNGGKFEDS</sequence>
<evidence type="ECO:0000313" key="9">
    <source>
        <dbReference type="Proteomes" id="UP000070328"/>
    </source>
</evidence>
<gene>
    <name evidence="8" type="ORF">CSIM01_01428</name>
</gene>
<feature type="transmembrane region" description="Helical" evidence="6">
    <location>
        <begin position="131"/>
        <end position="149"/>
    </location>
</feature>
<dbReference type="Gene3D" id="1.20.1250.20">
    <property type="entry name" value="MFS general substrate transporter like domains"/>
    <property type="match status" value="1"/>
</dbReference>
<protein>
    <recommendedName>
        <fullName evidence="7">Major facilitator superfamily (MFS) profile domain-containing protein</fullName>
    </recommendedName>
</protein>
<evidence type="ECO:0000313" key="8">
    <source>
        <dbReference type="EMBL" id="KXH30834.1"/>
    </source>
</evidence>
<reference evidence="8 9" key="1">
    <citation type="submission" date="2014-02" db="EMBL/GenBank/DDBJ databases">
        <title>The genome sequence of Colletotrichum simmondsii CBS122122.</title>
        <authorList>
            <person name="Baroncelli R."/>
            <person name="Thon M.R."/>
        </authorList>
    </citation>
    <scope>NUCLEOTIDE SEQUENCE [LARGE SCALE GENOMIC DNA]</scope>
    <source>
        <strain evidence="8 9">CBS122122</strain>
    </source>
</reference>
<dbReference type="PANTHER" id="PTHR48022">
    <property type="entry name" value="PLASTIDIC GLUCOSE TRANSPORTER 4"/>
    <property type="match status" value="1"/>
</dbReference>
<dbReference type="SUPFAM" id="SSF103473">
    <property type="entry name" value="MFS general substrate transporter"/>
    <property type="match status" value="1"/>
</dbReference>
<evidence type="ECO:0000256" key="5">
    <source>
        <dbReference type="ARBA" id="ARBA00023136"/>
    </source>
</evidence>
<comment type="caution">
    <text evidence="8">The sequence shown here is derived from an EMBL/GenBank/DDBJ whole genome shotgun (WGS) entry which is preliminary data.</text>
</comment>
<evidence type="ECO:0000256" key="1">
    <source>
        <dbReference type="ARBA" id="ARBA00004141"/>
    </source>
</evidence>
<evidence type="ECO:0000259" key="7">
    <source>
        <dbReference type="PROSITE" id="PS50850"/>
    </source>
</evidence>
<dbReference type="InterPro" id="IPR020846">
    <property type="entry name" value="MFS_dom"/>
</dbReference>
<feature type="transmembrane region" description="Helical" evidence="6">
    <location>
        <begin position="20"/>
        <end position="45"/>
    </location>
</feature>
<proteinExistence type="inferred from homology"/>
<evidence type="ECO:0000256" key="3">
    <source>
        <dbReference type="ARBA" id="ARBA00022692"/>
    </source>
</evidence>
<comment type="subcellular location">
    <subcellularLocation>
        <location evidence="1">Membrane</location>
        <topology evidence="1">Multi-pass membrane protein</topology>
    </subcellularLocation>
</comment>
<accession>A0A135S4L9</accession>
<feature type="transmembrane region" description="Helical" evidence="6">
    <location>
        <begin position="370"/>
        <end position="396"/>
    </location>
</feature>
<dbReference type="GO" id="GO:0005351">
    <property type="term" value="F:carbohydrate:proton symporter activity"/>
    <property type="evidence" value="ECO:0007669"/>
    <property type="project" value="TreeGrafter"/>
</dbReference>
<feature type="transmembrane region" description="Helical" evidence="6">
    <location>
        <begin position="161"/>
        <end position="181"/>
    </location>
</feature>
<dbReference type="EMBL" id="JFBX01000698">
    <property type="protein sequence ID" value="KXH30834.1"/>
    <property type="molecule type" value="Genomic_DNA"/>
</dbReference>
<dbReference type="AlphaFoldDB" id="A0A135S4L9"/>
<feature type="transmembrane region" description="Helical" evidence="6">
    <location>
        <begin position="101"/>
        <end position="119"/>
    </location>
</feature>
<feature type="transmembrane region" description="Helical" evidence="6">
    <location>
        <begin position="72"/>
        <end position="89"/>
    </location>
</feature>
<keyword evidence="4 6" id="KW-1133">Transmembrane helix</keyword>
<feature type="transmembrane region" description="Helical" evidence="6">
    <location>
        <begin position="408"/>
        <end position="430"/>
    </location>
</feature>
<feature type="transmembrane region" description="Helical" evidence="6">
    <location>
        <begin position="339"/>
        <end position="358"/>
    </location>
</feature>
<evidence type="ECO:0000256" key="6">
    <source>
        <dbReference type="SAM" id="Phobius"/>
    </source>
</evidence>
<comment type="similarity">
    <text evidence="2">Belongs to the major facilitator superfamily. Sugar transporter (TC 2.A.1.1) family.</text>
</comment>
<keyword evidence="3 6" id="KW-0812">Transmembrane</keyword>
<dbReference type="InterPro" id="IPR005828">
    <property type="entry name" value="MFS_sugar_transport-like"/>
</dbReference>
<evidence type="ECO:0000256" key="4">
    <source>
        <dbReference type="ARBA" id="ARBA00022989"/>
    </source>
</evidence>
<dbReference type="PANTHER" id="PTHR48022:SF10">
    <property type="entry name" value="MAJOR FACILITATOR SUPERFAMILY (MFS) PROFILE DOMAIN-CONTAINING PROTEIN"/>
    <property type="match status" value="1"/>
</dbReference>
<keyword evidence="5 6" id="KW-0472">Membrane</keyword>
<dbReference type="Proteomes" id="UP000070328">
    <property type="component" value="Unassembled WGS sequence"/>
</dbReference>
<dbReference type="Pfam" id="PF00083">
    <property type="entry name" value="Sugar_tr"/>
    <property type="match status" value="1"/>
</dbReference>
<dbReference type="InterPro" id="IPR036259">
    <property type="entry name" value="MFS_trans_sf"/>
</dbReference>
<feature type="domain" description="Major facilitator superfamily (MFS) profile" evidence="7">
    <location>
        <begin position="24"/>
        <end position="464"/>
    </location>
</feature>
<feature type="transmembrane region" description="Helical" evidence="6">
    <location>
        <begin position="193"/>
        <end position="212"/>
    </location>
</feature>
<organism evidence="8 9">
    <name type="scientific">Colletotrichum simmondsii</name>
    <dbReference type="NCBI Taxonomy" id="703756"/>
    <lineage>
        <taxon>Eukaryota</taxon>
        <taxon>Fungi</taxon>
        <taxon>Dikarya</taxon>
        <taxon>Ascomycota</taxon>
        <taxon>Pezizomycotina</taxon>
        <taxon>Sordariomycetes</taxon>
        <taxon>Hypocreomycetidae</taxon>
        <taxon>Glomerellales</taxon>
        <taxon>Glomerellaceae</taxon>
        <taxon>Colletotrichum</taxon>
        <taxon>Colletotrichum acutatum species complex</taxon>
    </lineage>
</organism>
<name>A0A135S4L9_9PEZI</name>
<dbReference type="InterPro" id="IPR050360">
    <property type="entry name" value="MFS_Sugar_Transporters"/>
</dbReference>